<gene>
    <name evidence="1" type="ORF">LSALG_LOCUS31393</name>
</gene>
<sequence>MINEFGVKIRGEYEKISADCSGTLLDRWLSRQRLKMINEFGVKIGGEDEKISADFSGTPPDCWLSRFLINMGEDAHAKVYKPSIALVALFSNQVRWRNQHHYRLIIFTCNCGICSPPTRFHVTSDMKF</sequence>
<reference evidence="1" key="1">
    <citation type="submission" date="2023-04" db="EMBL/GenBank/DDBJ databases">
        <authorList>
            <person name="Vijverberg K."/>
            <person name="Xiong W."/>
            <person name="Schranz E."/>
        </authorList>
    </citation>
    <scope>NUCLEOTIDE SEQUENCE</scope>
</reference>
<dbReference type="Proteomes" id="UP001177003">
    <property type="component" value="Chromosome 7"/>
</dbReference>
<evidence type="ECO:0000313" key="1">
    <source>
        <dbReference type="EMBL" id="CAI9292311.1"/>
    </source>
</evidence>
<keyword evidence="2" id="KW-1185">Reference proteome</keyword>
<proteinExistence type="predicted"/>
<evidence type="ECO:0000313" key="2">
    <source>
        <dbReference type="Proteomes" id="UP001177003"/>
    </source>
</evidence>
<dbReference type="EMBL" id="OX465083">
    <property type="protein sequence ID" value="CAI9292311.1"/>
    <property type="molecule type" value="Genomic_DNA"/>
</dbReference>
<name>A0AA35ZGR7_LACSI</name>
<dbReference type="AlphaFoldDB" id="A0AA35ZGR7"/>
<protein>
    <submittedName>
        <fullName evidence="1">Uncharacterized protein</fullName>
    </submittedName>
</protein>
<organism evidence="1 2">
    <name type="scientific">Lactuca saligna</name>
    <name type="common">Willowleaf lettuce</name>
    <dbReference type="NCBI Taxonomy" id="75948"/>
    <lineage>
        <taxon>Eukaryota</taxon>
        <taxon>Viridiplantae</taxon>
        <taxon>Streptophyta</taxon>
        <taxon>Embryophyta</taxon>
        <taxon>Tracheophyta</taxon>
        <taxon>Spermatophyta</taxon>
        <taxon>Magnoliopsida</taxon>
        <taxon>eudicotyledons</taxon>
        <taxon>Gunneridae</taxon>
        <taxon>Pentapetalae</taxon>
        <taxon>asterids</taxon>
        <taxon>campanulids</taxon>
        <taxon>Asterales</taxon>
        <taxon>Asteraceae</taxon>
        <taxon>Cichorioideae</taxon>
        <taxon>Cichorieae</taxon>
        <taxon>Lactucinae</taxon>
        <taxon>Lactuca</taxon>
    </lineage>
</organism>
<accession>A0AA35ZGR7</accession>